<keyword evidence="2" id="KW-1185">Reference proteome</keyword>
<organism evidence="1 2">
    <name type="scientific">Metabacillus lacus</name>
    <dbReference type="NCBI Taxonomy" id="1983721"/>
    <lineage>
        <taxon>Bacteria</taxon>
        <taxon>Bacillati</taxon>
        <taxon>Bacillota</taxon>
        <taxon>Bacilli</taxon>
        <taxon>Bacillales</taxon>
        <taxon>Bacillaceae</taxon>
        <taxon>Metabacillus</taxon>
    </lineage>
</organism>
<dbReference type="OrthoDB" id="2966549at2"/>
<evidence type="ECO:0000313" key="1">
    <source>
        <dbReference type="EMBL" id="MRX71569.1"/>
    </source>
</evidence>
<protein>
    <recommendedName>
        <fullName evidence="3">YhcU family protein</fullName>
    </recommendedName>
</protein>
<dbReference type="RefSeq" id="WP_154306695.1">
    <property type="nucleotide sequence ID" value="NZ_WKKI01000005.1"/>
</dbReference>
<dbReference type="AlphaFoldDB" id="A0A7X2LZD2"/>
<evidence type="ECO:0008006" key="3">
    <source>
        <dbReference type="Google" id="ProtNLM"/>
    </source>
</evidence>
<sequence>MKIIIASTEEQERYIEELVNTMYNKVFPMYFSEELIAKLEELSVLRPSGSDSYLNSTLDQAFKIMSSLQTLICVLEHSNSIEENEYKKMFEKNKQTLEEFGYSFPLKMEHFLEEAVSEEELHHYGKPANKWLI</sequence>
<evidence type="ECO:0000313" key="2">
    <source>
        <dbReference type="Proteomes" id="UP000448867"/>
    </source>
</evidence>
<dbReference type="EMBL" id="WKKI01000005">
    <property type="protein sequence ID" value="MRX71569.1"/>
    <property type="molecule type" value="Genomic_DNA"/>
</dbReference>
<comment type="caution">
    <text evidence="1">The sequence shown here is derived from an EMBL/GenBank/DDBJ whole genome shotgun (WGS) entry which is preliminary data.</text>
</comment>
<dbReference type="Pfam" id="PF17326">
    <property type="entry name" value="DUF5365"/>
    <property type="match status" value="1"/>
</dbReference>
<dbReference type="InterPro" id="IPR020355">
    <property type="entry name" value="Uncharacterised_YhcU"/>
</dbReference>
<proteinExistence type="predicted"/>
<gene>
    <name evidence="1" type="ORF">GJU40_05185</name>
</gene>
<name>A0A7X2LZD2_9BACI</name>
<accession>A0A7X2LZD2</accession>
<reference evidence="1 2" key="1">
    <citation type="submission" date="2019-11" db="EMBL/GenBank/DDBJ databases">
        <title>Bacillus lacus genome.</title>
        <authorList>
            <person name="Allen C.J."/>
            <person name="Newman J.D."/>
        </authorList>
    </citation>
    <scope>NUCLEOTIDE SEQUENCE [LARGE SCALE GENOMIC DNA]</scope>
    <source>
        <strain evidence="1 2">KCTC 33946</strain>
    </source>
</reference>
<dbReference type="Proteomes" id="UP000448867">
    <property type="component" value="Unassembled WGS sequence"/>
</dbReference>